<dbReference type="InterPro" id="IPR002397">
    <property type="entry name" value="Cyt_P450_B"/>
</dbReference>
<comment type="similarity">
    <text evidence="1 7">Belongs to the cytochrome P450 family.</text>
</comment>
<keyword evidence="9" id="KW-1185">Reference proteome</keyword>
<evidence type="ECO:0000256" key="6">
    <source>
        <dbReference type="ARBA" id="ARBA00023033"/>
    </source>
</evidence>
<reference evidence="8 9" key="1">
    <citation type="submission" date="2019-03" db="EMBL/GenBank/DDBJ databases">
        <title>Genomic Encyclopedia of Type Strains, Phase IV (KMG-IV): sequencing the most valuable type-strain genomes for metagenomic binning, comparative biology and taxonomic classification.</title>
        <authorList>
            <person name="Goeker M."/>
        </authorList>
    </citation>
    <scope>NUCLEOTIDE SEQUENCE [LARGE SCALE GENOMIC DNA]</scope>
    <source>
        <strain evidence="8 9">DSM 19377</strain>
    </source>
</reference>
<evidence type="ECO:0000256" key="1">
    <source>
        <dbReference type="ARBA" id="ARBA00010617"/>
    </source>
</evidence>
<evidence type="ECO:0000313" key="9">
    <source>
        <dbReference type="Proteomes" id="UP000295416"/>
    </source>
</evidence>
<dbReference type="PROSITE" id="PS00086">
    <property type="entry name" value="CYTOCHROME_P450"/>
    <property type="match status" value="1"/>
</dbReference>
<dbReference type="GO" id="GO:0020037">
    <property type="term" value="F:heme binding"/>
    <property type="evidence" value="ECO:0007669"/>
    <property type="project" value="InterPro"/>
</dbReference>
<keyword evidence="4 7" id="KW-0560">Oxidoreductase</keyword>
<evidence type="ECO:0000256" key="5">
    <source>
        <dbReference type="ARBA" id="ARBA00023004"/>
    </source>
</evidence>
<protein>
    <submittedName>
        <fullName evidence="8">Cytochrome P450</fullName>
    </submittedName>
</protein>
<dbReference type="Proteomes" id="UP000295416">
    <property type="component" value="Unassembled WGS sequence"/>
</dbReference>
<dbReference type="PRINTS" id="PR00359">
    <property type="entry name" value="BP450"/>
</dbReference>
<dbReference type="InterPro" id="IPR001128">
    <property type="entry name" value="Cyt_P450"/>
</dbReference>
<gene>
    <name evidence="8" type="ORF">EV207_11067</name>
</gene>
<proteinExistence type="inferred from homology"/>
<evidence type="ECO:0000256" key="3">
    <source>
        <dbReference type="ARBA" id="ARBA00022723"/>
    </source>
</evidence>
<dbReference type="RefSeq" id="WP_132745805.1">
    <property type="nucleotide sequence ID" value="NZ_SLXK01000010.1"/>
</dbReference>
<keyword evidence="2 7" id="KW-0349">Heme</keyword>
<dbReference type="PANTHER" id="PTHR46696:SF1">
    <property type="entry name" value="CYTOCHROME P450 YJIB-RELATED"/>
    <property type="match status" value="1"/>
</dbReference>
<dbReference type="EMBL" id="SLXK01000010">
    <property type="protein sequence ID" value="TCP29446.1"/>
    <property type="molecule type" value="Genomic_DNA"/>
</dbReference>
<dbReference type="SUPFAM" id="SSF48264">
    <property type="entry name" value="Cytochrome P450"/>
    <property type="match status" value="1"/>
</dbReference>
<accession>A0A4V2SN17</accession>
<organism evidence="8 9">
    <name type="scientific">Scopulibacillus darangshiensis</name>
    <dbReference type="NCBI Taxonomy" id="442528"/>
    <lineage>
        <taxon>Bacteria</taxon>
        <taxon>Bacillati</taxon>
        <taxon>Bacillota</taxon>
        <taxon>Bacilli</taxon>
        <taxon>Bacillales</taxon>
        <taxon>Sporolactobacillaceae</taxon>
        <taxon>Scopulibacillus</taxon>
    </lineage>
</organism>
<dbReference type="GO" id="GO:0005506">
    <property type="term" value="F:iron ion binding"/>
    <property type="evidence" value="ECO:0007669"/>
    <property type="project" value="InterPro"/>
</dbReference>
<dbReference type="GO" id="GO:0004497">
    <property type="term" value="F:monooxygenase activity"/>
    <property type="evidence" value="ECO:0007669"/>
    <property type="project" value="UniProtKB-KW"/>
</dbReference>
<dbReference type="OrthoDB" id="9801155at2"/>
<evidence type="ECO:0000313" key="8">
    <source>
        <dbReference type="EMBL" id="TCP29446.1"/>
    </source>
</evidence>
<dbReference type="Pfam" id="PF00067">
    <property type="entry name" value="p450"/>
    <property type="match status" value="1"/>
</dbReference>
<dbReference type="AlphaFoldDB" id="A0A4V2SN17"/>
<keyword evidence="5 7" id="KW-0408">Iron</keyword>
<dbReference type="CDD" id="cd11029">
    <property type="entry name" value="CYP107-like"/>
    <property type="match status" value="1"/>
</dbReference>
<sequence length="414" mass="47474">MSDQITKHLESHVKLNLFDDHFNQNPYPTFSDLRKDEPVYQTIMPDGQQAWIITRYEDAALALKEPRFVKDPENAGHEIAADSPLNPKNNILAKHMLISDPPDHRRLRSLVQQAFTPRKIEGLRGRIEEITNDLLDGMEDKDQIDLIQSLAFPLPIIVICEMLGVPKEDHDKFRRWSNRIVETVNNAERAKEVKGDIEAFVGYLRDWIDKRRQDPREDMISDLILAEQEGDKLTEQELYSLVFLLLIAGHETTVNLIGNGVLALLQHPEQKRLLQNHPELIKNAIEELLRYDGPVMFSTSRWASEDIDFIGKTISKGDLVLIALDSANRDPEHFPEPDKLDLNREPNRHLAFGKGIHFCLGAPLARLEAELAINTLLRRVPNLALACKPDALTWRPGMLMRGLDKLPVTWRRFD</sequence>
<evidence type="ECO:0000256" key="4">
    <source>
        <dbReference type="ARBA" id="ARBA00023002"/>
    </source>
</evidence>
<keyword evidence="3 7" id="KW-0479">Metal-binding</keyword>
<keyword evidence="6 7" id="KW-0503">Monooxygenase</keyword>
<dbReference type="InterPro" id="IPR036396">
    <property type="entry name" value="Cyt_P450_sf"/>
</dbReference>
<dbReference type="FunFam" id="1.10.630.10:FF:000018">
    <property type="entry name" value="Cytochrome P450 monooxygenase"/>
    <property type="match status" value="1"/>
</dbReference>
<dbReference type="Gene3D" id="1.10.630.10">
    <property type="entry name" value="Cytochrome P450"/>
    <property type="match status" value="1"/>
</dbReference>
<dbReference type="GO" id="GO:0016705">
    <property type="term" value="F:oxidoreductase activity, acting on paired donors, with incorporation or reduction of molecular oxygen"/>
    <property type="evidence" value="ECO:0007669"/>
    <property type="project" value="InterPro"/>
</dbReference>
<evidence type="ECO:0000256" key="7">
    <source>
        <dbReference type="RuleBase" id="RU000461"/>
    </source>
</evidence>
<dbReference type="PANTHER" id="PTHR46696">
    <property type="entry name" value="P450, PUTATIVE (EUROFUNG)-RELATED"/>
    <property type="match status" value="1"/>
</dbReference>
<evidence type="ECO:0000256" key="2">
    <source>
        <dbReference type="ARBA" id="ARBA00022617"/>
    </source>
</evidence>
<name>A0A4V2SN17_9BACL</name>
<comment type="caution">
    <text evidence="8">The sequence shown here is derived from an EMBL/GenBank/DDBJ whole genome shotgun (WGS) entry which is preliminary data.</text>
</comment>
<dbReference type="InterPro" id="IPR017972">
    <property type="entry name" value="Cyt_P450_CS"/>
</dbReference>